<keyword evidence="3" id="KW-1185">Reference proteome</keyword>
<dbReference type="AlphaFoldDB" id="A0A8J2HB64"/>
<protein>
    <submittedName>
        <fullName evidence="2">Uncharacterized protein</fullName>
    </submittedName>
</protein>
<sequence>MPDFLNLFKTRQLLELPLVVEYQAITTRPPSVKILLPTNIGGAGVQNSSLATLDSSFGGTPEHEFVDATQPIRLLVSVAPAKEVLERTRANTGVSAVDYHAQILGDDRRSSAVFQFQVRGDCHENLLAVRRHAVQQRGVVERAVPGGFESSPRDNTDESLSSSSGSGVLRIRPTTSSRTSFQRSSWACSWTIVIRIRRWIPWCRRNNPRQGRSSLWSTTEGTYSPLGASSQISNQTRTSYFA</sequence>
<gene>
    <name evidence="2" type="ORF">HICCMSTLAB_LOCUS6036</name>
</gene>
<feature type="compositionally biased region" description="Low complexity" evidence="1">
    <location>
        <begin position="159"/>
        <end position="174"/>
    </location>
</feature>
<organism evidence="2 3">
    <name type="scientific">Cotesia congregata</name>
    <name type="common">Parasitoid wasp</name>
    <name type="synonym">Apanteles congregatus</name>
    <dbReference type="NCBI Taxonomy" id="51543"/>
    <lineage>
        <taxon>Eukaryota</taxon>
        <taxon>Metazoa</taxon>
        <taxon>Ecdysozoa</taxon>
        <taxon>Arthropoda</taxon>
        <taxon>Hexapoda</taxon>
        <taxon>Insecta</taxon>
        <taxon>Pterygota</taxon>
        <taxon>Neoptera</taxon>
        <taxon>Endopterygota</taxon>
        <taxon>Hymenoptera</taxon>
        <taxon>Apocrita</taxon>
        <taxon>Ichneumonoidea</taxon>
        <taxon>Braconidae</taxon>
        <taxon>Microgastrinae</taxon>
        <taxon>Cotesia</taxon>
    </lineage>
</organism>
<proteinExistence type="predicted"/>
<name>A0A8J2HB64_COTCN</name>
<evidence type="ECO:0000313" key="3">
    <source>
        <dbReference type="Proteomes" id="UP000786811"/>
    </source>
</evidence>
<reference evidence="2" key="1">
    <citation type="submission" date="2021-04" db="EMBL/GenBank/DDBJ databases">
        <authorList>
            <person name="Chebbi M.A.C M."/>
        </authorList>
    </citation>
    <scope>NUCLEOTIDE SEQUENCE</scope>
</reference>
<feature type="region of interest" description="Disordered" evidence="1">
    <location>
        <begin position="143"/>
        <end position="174"/>
    </location>
</feature>
<dbReference type="EMBL" id="CAJNRD030001120">
    <property type="protein sequence ID" value="CAG5092310.1"/>
    <property type="molecule type" value="Genomic_DNA"/>
</dbReference>
<evidence type="ECO:0000256" key="1">
    <source>
        <dbReference type="SAM" id="MobiDB-lite"/>
    </source>
</evidence>
<comment type="caution">
    <text evidence="2">The sequence shown here is derived from an EMBL/GenBank/DDBJ whole genome shotgun (WGS) entry which is preliminary data.</text>
</comment>
<accession>A0A8J2HB64</accession>
<dbReference type="Proteomes" id="UP000786811">
    <property type="component" value="Unassembled WGS sequence"/>
</dbReference>
<evidence type="ECO:0000313" key="2">
    <source>
        <dbReference type="EMBL" id="CAG5092310.1"/>
    </source>
</evidence>